<reference evidence="1" key="1">
    <citation type="submission" date="2018-05" db="EMBL/GenBank/DDBJ databases">
        <authorList>
            <person name="Lanie J.A."/>
            <person name="Ng W.-L."/>
            <person name="Kazmierczak K.M."/>
            <person name="Andrzejewski T.M."/>
            <person name="Davidsen T.M."/>
            <person name="Wayne K.J."/>
            <person name="Tettelin H."/>
            <person name="Glass J.I."/>
            <person name="Rusch D."/>
            <person name="Podicherti R."/>
            <person name="Tsui H.-C.T."/>
            <person name="Winkler M.E."/>
        </authorList>
    </citation>
    <scope>NUCLEOTIDE SEQUENCE</scope>
</reference>
<organism evidence="1">
    <name type="scientific">marine metagenome</name>
    <dbReference type="NCBI Taxonomy" id="408172"/>
    <lineage>
        <taxon>unclassified sequences</taxon>
        <taxon>metagenomes</taxon>
        <taxon>ecological metagenomes</taxon>
    </lineage>
</organism>
<dbReference type="AlphaFoldDB" id="A0A382LGH5"/>
<proteinExistence type="predicted"/>
<sequence length="30" mass="3380">MVNKEDASTEIDLPFSQNQAPHSWGFLFIG</sequence>
<dbReference type="EMBL" id="UINC01085963">
    <property type="protein sequence ID" value="SVC33981.1"/>
    <property type="molecule type" value="Genomic_DNA"/>
</dbReference>
<protein>
    <submittedName>
        <fullName evidence="1">Uncharacterized protein</fullName>
    </submittedName>
</protein>
<name>A0A382LGH5_9ZZZZ</name>
<evidence type="ECO:0000313" key="1">
    <source>
        <dbReference type="EMBL" id="SVC33981.1"/>
    </source>
</evidence>
<gene>
    <name evidence="1" type="ORF">METZ01_LOCUS286835</name>
</gene>
<accession>A0A382LGH5</accession>